<keyword evidence="5 6" id="KW-0472">Membrane</keyword>
<feature type="domain" description="GtrA/DPMS transmembrane" evidence="7">
    <location>
        <begin position="14"/>
        <end position="137"/>
    </location>
</feature>
<feature type="transmembrane region" description="Helical" evidence="6">
    <location>
        <begin position="75"/>
        <end position="96"/>
    </location>
</feature>
<organism evidence="8 9">
    <name type="scientific">Paenibacillus hexagrammi</name>
    <dbReference type="NCBI Taxonomy" id="2908839"/>
    <lineage>
        <taxon>Bacteria</taxon>
        <taxon>Bacillati</taxon>
        <taxon>Bacillota</taxon>
        <taxon>Bacilli</taxon>
        <taxon>Bacillales</taxon>
        <taxon>Paenibacillaceae</taxon>
        <taxon>Paenibacillus</taxon>
    </lineage>
</organism>
<evidence type="ECO:0000256" key="5">
    <source>
        <dbReference type="ARBA" id="ARBA00023136"/>
    </source>
</evidence>
<keyword evidence="3 6" id="KW-0812">Transmembrane</keyword>
<keyword evidence="4 6" id="KW-1133">Transmembrane helix</keyword>
<evidence type="ECO:0000256" key="2">
    <source>
        <dbReference type="ARBA" id="ARBA00009399"/>
    </source>
</evidence>
<evidence type="ECO:0000256" key="1">
    <source>
        <dbReference type="ARBA" id="ARBA00004141"/>
    </source>
</evidence>
<dbReference type="EMBL" id="CP090978">
    <property type="protein sequence ID" value="UJF34351.1"/>
    <property type="molecule type" value="Genomic_DNA"/>
</dbReference>
<dbReference type="PANTHER" id="PTHR38459">
    <property type="entry name" value="PROPHAGE BACTOPRENOL-LINKED GLUCOSE TRANSLOCASE HOMOLOG"/>
    <property type="match status" value="1"/>
</dbReference>
<dbReference type="PANTHER" id="PTHR38459:SF1">
    <property type="entry name" value="PROPHAGE BACTOPRENOL-LINKED GLUCOSE TRANSLOCASE HOMOLOG"/>
    <property type="match status" value="1"/>
</dbReference>
<feature type="transmembrane region" description="Helical" evidence="6">
    <location>
        <begin position="111"/>
        <end position="130"/>
    </location>
</feature>
<evidence type="ECO:0000313" key="8">
    <source>
        <dbReference type="EMBL" id="UJF34351.1"/>
    </source>
</evidence>
<reference evidence="8 9" key="1">
    <citation type="journal article" date="2024" name="Int. J. Syst. Evol. Microbiol.">
        <title>Paenibacillus hexagrammi sp. nov., a novel bacterium isolated from the gut content of Hexagrammos agrammus.</title>
        <authorList>
            <person name="Jung H.K."/>
            <person name="Kim D.G."/>
            <person name="Zin H."/>
            <person name="Park J."/>
            <person name="Jung H."/>
            <person name="Kim Y.O."/>
            <person name="Kong H.J."/>
            <person name="Kim J.W."/>
            <person name="Kim Y.S."/>
        </authorList>
    </citation>
    <scope>NUCLEOTIDE SEQUENCE [LARGE SCALE GENOMIC DNA]</scope>
    <source>
        <strain evidence="8 9">YPD9-1</strain>
    </source>
</reference>
<comment type="similarity">
    <text evidence="2">Belongs to the GtrA family.</text>
</comment>
<keyword evidence="9" id="KW-1185">Reference proteome</keyword>
<feature type="transmembrane region" description="Helical" evidence="6">
    <location>
        <begin position="40"/>
        <end position="63"/>
    </location>
</feature>
<gene>
    <name evidence="8" type="ORF">L0M14_03835</name>
</gene>
<proteinExistence type="inferred from homology"/>
<name>A0ABY3SMN8_9BACL</name>
<protein>
    <submittedName>
        <fullName evidence="8">GtrA family protein</fullName>
    </submittedName>
</protein>
<dbReference type="RefSeq" id="WP_235120925.1">
    <property type="nucleotide sequence ID" value="NZ_CP090978.1"/>
</dbReference>
<dbReference type="Pfam" id="PF04138">
    <property type="entry name" value="GtrA_DPMS_TM"/>
    <property type="match status" value="1"/>
</dbReference>
<dbReference type="InterPro" id="IPR007267">
    <property type="entry name" value="GtrA_DPMS_TM"/>
</dbReference>
<comment type="subcellular location">
    <subcellularLocation>
        <location evidence="1">Membrane</location>
        <topology evidence="1">Multi-pass membrane protein</topology>
    </subcellularLocation>
</comment>
<evidence type="ECO:0000256" key="3">
    <source>
        <dbReference type="ARBA" id="ARBA00022692"/>
    </source>
</evidence>
<accession>A0ABY3SMN8</accession>
<feature type="transmembrane region" description="Helical" evidence="6">
    <location>
        <begin position="12"/>
        <end position="34"/>
    </location>
</feature>
<evidence type="ECO:0000256" key="4">
    <source>
        <dbReference type="ARBA" id="ARBA00022989"/>
    </source>
</evidence>
<evidence type="ECO:0000313" key="9">
    <source>
        <dbReference type="Proteomes" id="UP001649230"/>
    </source>
</evidence>
<dbReference type="InterPro" id="IPR051401">
    <property type="entry name" value="GtrA_CellWall_Glycosyl"/>
</dbReference>
<sequence length="151" mass="16626">MKHLRRLLTGSFVRFLLVGVLNTLVGLGSSFAFFNLAHLNYWLSTFAGNTIGAIVSFALNRTFTFRSEVSIKNSWWRFAIVIGCCYGISYGFSWFLAGTASRLLPGVGPTLLHNAAILVGNGLYTIGNYLGHKYFTFRSFASNAPANPQQS</sequence>
<evidence type="ECO:0000259" key="7">
    <source>
        <dbReference type="Pfam" id="PF04138"/>
    </source>
</evidence>
<dbReference type="Proteomes" id="UP001649230">
    <property type="component" value="Chromosome"/>
</dbReference>
<evidence type="ECO:0000256" key="6">
    <source>
        <dbReference type="SAM" id="Phobius"/>
    </source>
</evidence>